<dbReference type="GO" id="GO:0005829">
    <property type="term" value="C:cytosol"/>
    <property type="evidence" value="ECO:0007669"/>
    <property type="project" value="TreeGrafter"/>
</dbReference>
<organism evidence="2 3">
    <name type="scientific">Candidatus Gottesmanbacteria bacterium RBG_16_52_11</name>
    <dbReference type="NCBI Taxonomy" id="1798374"/>
    <lineage>
        <taxon>Bacteria</taxon>
        <taxon>Candidatus Gottesmaniibacteriota</taxon>
    </lineage>
</organism>
<dbReference type="AlphaFoldDB" id="A0A1F5YVR8"/>
<dbReference type="PANTHER" id="PTHR11803">
    <property type="entry name" value="2-IMINOBUTANOATE/2-IMINOPROPANOATE DEAMINASE RIDA"/>
    <property type="match status" value="1"/>
</dbReference>
<dbReference type="Proteomes" id="UP000178448">
    <property type="component" value="Unassembled WGS sequence"/>
</dbReference>
<evidence type="ECO:0000256" key="1">
    <source>
        <dbReference type="ARBA" id="ARBA00010552"/>
    </source>
</evidence>
<comment type="caution">
    <text evidence="2">The sequence shown here is derived from an EMBL/GenBank/DDBJ whole genome shotgun (WGS) entry which is preliminary data.</text>
</comment>
<name>A0A1F5YVR8_9BACT</name>
<dbReference type="EMBL" id="MFJD01000004">
    <property type="protein sequence ID" value="OGG04173.1"/>
    <property type="molecule type" value="Genomic_DNA"/>
</dbReference>
<protein>
    <recommendedName>
        <fullName evidence="4">Enamine deaminase RidA</fullName>
    </recommendedName>
</protein>
<dbReference type="SUPFAM" id="SSF55298">
    <property type="entry name" value="YjgF-like"/>
    <property type="match status" value="1"/>
</dbReference>
<dbReference type="PANTHER" id="PTHR11803:SF58">
    <property type="entry name" value="PROTEIN HMF1-RELATED"/>
    <property type="match status" value="1"/>
</dbReference>
<dbReference type="GO" id="GO:0019239">
    <property type="term" value="F:deaminase activity"/>
    <property type="evidence" value="ECO:0007669"/>
    <property type="project" value="TreeGrafter"/>
</dbReference>
<accession>A0A1F5YVR8</accession>
<proteinExistence type="inferred from homology"/>
<evidence type="ECO:0008006" key="4">
    <source>
        <dbReference type="Google" id="ProtNLM"/>
    </source>
</evidence>
<dbReference type="CDD" id="cd00448">
    <property type="entry name" value="YjgF_YER057c_UK114_family"/>
    <property type="match status" value="1"/>
</dbReference>
<sequence length="133" mass="14714">MQKRKINSDQFAKRLGAYSHGYSIDVGDAAFIFTTGQIALDNAGNVVHPDDPAKQAEYIYETLNRILKEAGSSLDDVVKTTVYVTDMNDFPKISAVRNRYFTNAEPVSTLVEVKKLVKEGCVVEIEVVAVKGR</sequence>
<dbReference type="Pfam" id="PF01042">
    <property type="entry name" value="Ribonuc_L-PSP"/>
    <property type="match status" value="1"/>
</dbReference>
<dbReference type="InterPro" id="IPR006175">
    <property type="entry name" value="YjgF/YER057c/UK114"/>
</dbReference>
<dbReference type="Gene3D" id="3.30.1330.40">
    <property type="entry name" value="RutC-like"/>
    <property type="match status" value="1"/>
</dbReference>
<dbReference type="InterPro" id="IPR035959">
    <property type="entry name" value="RutC-like_sf"/>
</dbReference>
<dbReference type="STRING" id="1798374.A2Z33_03380"/>
<reference evidence="2 3" key="1">
    <citation type="journal article" date="2016" name="Nat. Commun.">
        <title>Thousands of microbial genomes shed light on interconnected biogeochemical processes in an aquifer system.</title>
        <authorList>
            <person name="Anantharaman K."/>
            <person name="Brown C.T."/>
            <person name="Hug L.A."/>
            <person name="Sharon I."/>
            <person name="Castelle C.J."/>
            <person name="Probst A.J."/>
            <person name="Thomas B.C."/>
            <person name="Singh A."/>
            <person name="Wilkins M.J."/>
            <person name="Karaoz U."/>
            <person name="Brodie E.L."/>
            <person name="Williams K.H."/>
            <person name="Hubbard S.S."/>
            <person name="Banfield J.F."/>
        </authorList>
    </citation>
    <scope>NUCLEOTIDE SEQUENCE [LARGE SCALE GENOMIC DNA]</scope>
</reference>
<evidence type="ECO:0000313" key="2">
    <source>
        <dbReference type="EMBL" id="OGG04173.1"/>
    </source>
</evidence>
<gene>
    <name evidence="2" type="ORF">A2Z33_03380</name>
</gene>
<evidence type="ECO:0000313" key="3">
    <source>
        <dbReference type="Proteomes" id="UP000178448"/>
    </source>
</evidence>
<comment type="similarity">
    <text evidence="1">Belongs to the RutC family.</text>
</comment>